<evidence type="ECO:0000313" key="2">
    <source>
        <dbReference type="Proteomes" id="UP001202328"/>
    </source>
</evidence>
<name>A0AAD4TMJ7_9MAGN</name>
<dbReference type="InterPro" id="IPR009072">
    <property type="entry name" value="Histone-fold"/>
</dbReference>
<organism evidence="1 2">
    <name type="scientific">Papaver atlanticum</name>
    <dbReference type="NCBI Taxonomy" id="357466"/>
    <lineage>
        <taxon>Eukaryota</taxon>
        <taxon>Viridiplantae</taxon>
        <taxon>Streptophyta</taxon>
        <taxon>Embryophyta</taxon>
        <taxon>Tracheophyta</taxon>
        <taxon>Spermatophyta</taxon>
        <taxon>Magnoliopsida</taxon>
        <taxon>Ranunculales</taxon>
        <taxon>Papaveraceae</taxon>
        <taxon>Papaveroideae</taxon>
        <taxon>Papaver</taxon>
    </lineage>
</organism>
<accession>A0AAD4TMJ7</accession>
<dbReference type="Proteomes" id="UP001202328">
    <property type="component" value="Unassembled WGS sequence"/>
</dbReference>
<dbReference type="SUPFAM" id="SSF47113">
    <property type="entry name" value="Histone-fold"/>
    <property type="match status" value="1"/>
</dbReference>
<evidence type="ECO:0000313" key="1">
    <source>
        <dbReference type="EMBL" id="KAI3963801.1"/>
    </source>
</evidence>
<dbReference type="GO" id="GO:0046982">
    <property type="term" value="F:protein heterodimerization activity"/>
    <property type="evidence" value="ECO:0007669"/>
    <property type="project" value="InterPro"/>
</dbReference>
<sequence length="74" mass="8381">ICCCIPGLARFSGIWSSVNACSSFLKQADLKSRRKLKKPIDMPETVALRETRKYQKSIDLLLPRAPFIRLAKDS</sequence>
<feature type="non-terminal residue" evidence="1">
    <location>
        <position position="74"/>
    </location>
</feature>
<evidence type="ECO:0008006" key="3">
    <source>
        <dbReference type="Google" id="ProtNLM"/>
    </source>
</evidence>
<dbReference type="AlphaFoldDB" id="A0AAD4TMJ7"/>
<reference evidence="1" key="1">
    <citation type="submission" date="2022-04" db="EMBL/GenBank/DDBJ databases">
        <title>A functionally conserved STORR gene fusion in Papaver species that diverged 16.8 million years ago.</title>
        <authorList>
            <person name="Catania T."/>
        </authorList>
    </citation>
    <scope>NUCLEOTIDE SEQUENCE</scope>
    <source>
        <strain evidence="1">S-188037</strain>
    </source>
</reference>
<comment type="caution">
    <text evidence="1">The sequence shown here is derived from an EMBL/GenBank/DDBJ whole genome shotgun (WGS) entry which is preliminary data.</text>
</comment>
<proteinExistence type="predicted"/>
<protein>
    <recommendedName>
        <fullName evidence="3">Histone H2A/H2B/H3 domain-containing protein</fullName>
    </recommendedName>
</protein>
<keyword evidence="2" id="KW-1185">Reference proteome</keyword>
<gene>
    <name evidence="1" type="ORF">MKW98_029911</name>
</gene>
<dbReference type="Gene3D" id="1.10.20.10">
    <property type="entry name" value="Histone, subunit A"/>
    <property type="match status" value="1"/>
</dbReference>
<dbReference type="EMBL" id="JAJJMB010000011">
    <property type="protein sequence ID" value="KAI3963801.1"/>
    <property type="molecule type" value="Genomic_DNA"/>
</dbReference>